<reference evidence="4" key="1">
    <citation type="submission" date="2014-03" db="EMBL/GenBank/DDBJ databases">
        <authorList>
            <person name="Aksoy S."/>
            <person name="Warren W."/>
            <person name="Wilson R.K."/>
        </authorList>
    </citation>
    <scope>NUCLEOTIDE SEQUENCE [LARGE SCALE GENOMIC DNA]</scope>
    <source>
        <strain evidence="4">IAEA</strain>
    </source>
</reference>
<dbReference type="VEuPathDB" id="VectorBase:GBRI042138"/>
<organism evidence="3 4">
    <name type="scientific">Glossina brevipalpis</name>
    <dbReference type="NCBI Taxonomy" id="37001"/>
    <lineage>
        <taxon>Eukaryota</taxon>
        <taxon>Metazoa</taxon>
        <taxon>Ecdysozoa</taxon>
        <taxon>Arthropoda</taxon>
        <taxon>Hexapoda</taxon>
        <taxon>Insecta</taxon>
        <taxon>Pterygota</taxon>
        <taxon>Neoptera</taxon>
        <taxon>Endopterygota</taxon>
        <taxon>Diptera</taxon>
        <taxon>Brachycera</taxon>
        <taxon>Muscomorpha</taxon>
        <taxon>Hippoboscoidea</taxon>
        <taxon>Glossinidae</taxon>
        <taxon>Glossina</taxon>
    </lineage>
</organism>
<evidence type="ECO:0000313" key="4">
    <source>
        <dbReference type="Proteomes" id="UP000091820"/>
    </source>
</evidence>
<accession>A0A1A9X2P8</accession>
<dbReference type="PANTHER" id="PTHR13090:SF1">
    <property type="entry name" value="ARGININE-HYDROXYLASE NDUFAF5, MITOCHONDRIAL"/>
    <property type="match status" value="1"/>
</dbReference>
<name>A0A1A9X2P8_9MUSC</name>
<keyword evidence="2" id="KW-0808">Transferase</keyword>
<protein>
    <submittedName>
        <fullName evidence="3">Uncharacterized protein</fullName>
    </submittedName>
</protein>
<dbReference type="AlphaFoldDB" id="A0A1A9X2P8"/>
<dbReference type="STRING" id="37001.A0A1A9X2P8"/>
<evidence type="ECO:0000256" key="1">
    <source>
        <dbReference type="ARBA" id="ARBA00022603"/>
    </source>
</evidence>
<dbReference type="GO" id="GO:0005739">
    <property type="term" value="C:mitochondrion"/>
    <property type="evidence" value="ECO:0007669"/>
    <property type="project" value="TreeGrafter"/>
</dbReference>
<keyword evidence="4" id="KW-1185">Reference proteome</keyword>
<dbReference type="Proteomes" id="UP000091820">
    <property type="component" value="Unassembled WGS sequence"/>
</dbReference>
<reference evidence="3" key="2">
    <citation type="submission" date="2020-05" db="UniProtKB">
        <authorList>
            <consortium name="EnsemblMetazoa"/>
        </authorList>
    </citation>
    <scope>IDENTIFICATION</scope>
    <source>
        <strain evidence="3">IAEA</strain>
    </source>
</reference>
<dbReference type="GO" id="GO:0032981">
    <property type="term" value="P:mitochondrial respiratory chain complex I assembly"/>
    <property type="evidence" value="ECO:0007669"/>
    <property type="project" value="TreeGrafter"/>
</dbReference>
<dbReference type="InterPro" id="IPR050602">
    <property type="entry name" value="Malonyl-ACP_OMT"/>
</dbReference>
<dbReference type="EnsemblMetazoa" id="GBRI042138-RA">
    <property type="protein sequence ID" value="GBRI042138-PA"/>
    <property type="gene ID" value="GBRI042138"/>
</dbReference>
<proteinExistence type="predicted"/>
<dbReference type="GO" id="GO:0032259">
    <property type="term" value="P:methylation"/>
    <property type="evidence" value="ECO:0007669"/>
    <property type="project" value="UniProtKB-KW"/>
</dbReference>
<keyword evidence="1" id="KW-0489">Methyltransferase</keyword>
<evidence type="ECO:0000313" key="3">
    <source>
        <dbReference type="EnsemblMetazoa" id="GBRI042138-PA"/>
    </source>
</evidence>
<dbReference type="GO" id="GO:0008168">
    <property type="term" value="F:methyltransferase activity"/>
    <property type="evidence" value="ECO:0007669"/>
    <property type="project" value="UniProtKB-KW"/>
</dbReference>
<evidence type="ECO:0000256" key="2">
    <source>
        <dbReference type="ARBA" id="ARBA00022679"/>
    </source>
</evidence>
<dbReference type="PANTHER" id="PTHR13090">
    <property type="entry name" value="ARGININE-HYDROXYLASE NDUFAF5, MITOCHONDRIAL"/>
    <property type="match status" value="1"/>
</dbReference>
<sequence>MFGGDTLYELCSFLQLAELERKGGIALHISPFTQIRDVGASLNRARFTMLTINTDELFMGYPSMFELVWDLKGMAENNAAFNRPAHLSRDIMLAASAMYKELYAMVSNLSKYD</sequence>